<feature type="chain" id="PRO_5013076982" description="DUF4174 domain-containing protein" evidence="3">
    <location>
        <begin position="24"/>
        <end position="161"/>
    </location>
</feature>
<organism evidence="5 6">
    <name type="scientific">Tropicimonas sediminicola</name>
    <dbReference type="NCBI Taxonomy" id="1031541"/>
    <lineage>
        <taxon>Bacteria</taxon>
        <taxon>Pseudomonadati</taxon>
        <taxon>Pseudomonadota</taxon>
        <taxon>Alphaproteobacteria</taxon>
        <taxon>Rhodobacterales</taxon>
        <taxon>Roseobacteraceae</taxon>
        <taxon>Tropicimonas</taxon>
    </lineage>
</organism>
<dbReference type="Pfam" id="PF13778">
    <property type="entry name" value="DUF4174"/>
    <property type="match status" value="1"/>
</dbReference>
<proteinExistence type="predicted"/>
<name>A0A239KNR3_9RHOB</name>
<feature type="domain" description="DUF4174" evidence="4">
    <location>
        <begin position="50"/>
        <end position="150"/>
    </location>
</feature>
<evidence type="ECO:0000259" key="4">
    <source>
        <dbReference type="Pfam" id="PF13778"/>
    </source>
</evidence>
<evidence type="ECO:0000256" key="1">
    <source>
        <dbReference type="ARBA" id="ARBA00022729"/>
    </source>
</evidence>
<dbReference type="InterPro" id="IPR025232">
    <property type="entry name" value="DUF4174"/>
</dbReference>
<evidence type="ECO:0000313" key="6">
    <source>
        <dbReference type="Proteomes" id="UP000198426"/>
    </source>
</evidence>
<feature type="signal peptide" evidence="3">
    <location>
        <begin position="1"/>
        <end position="23"/>
    </location>
</feature>
<protein>
    <recommendedName>
        <fullName evidence="4">DUF4174 domain-containing protein</fullName>
    </recommendedName>
</protein>
<dbReference type="EMBL" id="FZOY01000007">
    <property type="protein sequence ID" value="SNT19253.1"/>
    <property type="molecule type" value="Genomic_DNA"/>
</dbReference>
<reference evidence="5 6" key="1">
    <citation type="submission" date="2017-06" db="EMBL/GenBank/DDBJ databases">
        <authorList>
            <person name="Kim H.J."/>
            <person name="Triplett B.A."/>
        </authorList>
    </citation>
    <scope>NUCLEOTIDE SEQUENCE [LARGE SCALE GENOMIC DNA]</scope>
    <source>
        <strain evidence="5 6">DSM 29339</strain>
    </source>
</reference>
<gene>
    <name evidence="5" type="ORF">SAMN05421757_107221</name>
</gene>
<dbReference type="AlphaFoldDB" id="A0A239KNR3"/>
<keyword evidence="1 3" id="KW-0732">Signal</keyword>
<evidence type="ECO:0000313" key="5">
    <source>
        <dbReference type="EMBL" id="SNT19253.1"/>
    </source>
</evidence>
<accession>A0A239KNR3</accession>
<evidence type="ECO:0000256" key="3">
    <source>
        <dbReference type="SAM" id="SignalP"/>
    </source>
</evidence>
<keyword evidence="6" id="KW-1185">Reference proteome</keyword>
<evidence type="ECO:0000256" key="2">
    <source>
        <dbReference type="SAM" id="MobiDB-lite"/>
    </source>
</evidence>
<dbReference type="Proteomes" id="UP000198426">
    <property type="component" value="Unassembled WGS sequence"/>
</dbReference>
<sequence>MRRKSLTALLAGLMLAVALPAQAQEAAQAPAAEAAAEGLQIIDAATVDISEFLWLKRVLAVFSDTPADPRYIQQMQLLAERPRDLVERDVIVITDTDPAARSEVRKELRPRGFALVLVDKDGVVKLRKPSPWSTREISRSIDKTPLRRDEIREGRGGTLTQ</sequence>
<feature type="compositionally biased region" description="Basic and acidic residues" evidence="2">
    <location>
        <begin position="136"/>
        <end position="155"/>
    </location>
</feature>
<feature type="region of interest" description="Disordered" evidence="2">
    <location>
        <begin position="136"/>
        <end position="161"/>
    </location>
</feature>